<sequence length="89" mass="10299">MRFCKYAITDRDSNPLMALLQSLFLNMTRFLYAITDRDSTHLRAQLQPLFSEMSSFCTYTITDRDSNPLTGSTTAAVFRNVEFLHVCNY</sequence>
<organism evidence="1 2">
    <name type="scientific">Caerostris extrusa</name>
    <name type="common">Bark spider</name>
    <name type="synonym">Caerostris bankana</name>
    <dbReference type="NCBI Taxonomy" id="172846"/>
    <lineage>
        <taxon>Eukaryota</taxon>
        <taxon>Metazoa</taxon>
        <taxon>Ecdysozoa</taxon>
        <taxon>Arthropoda</taxon>
        <taxon>Chelicerata</taxon>
        <taxon>Arachnida</taxon>
        <taxon>Araneae</taxon>
        <taxon>Araneomorphae</taxon>
        <taxon>Entelegynae</taxon>
        <taxon>Araneoidea</taxon>
        <taxon>Araneidae</taxon>
        <taxon>Caerostris</taxon>
    </lineage>
</organism>
<dbReference type="Proteomes" id="UP001054945">
    <property type="component" value="Unassembled WGS sequence"/>
</dbReference>
<name>A0AAV4RYN3_CAEEX</name>
<gene>
    <name evidence="1" type="ORF">CEXT_367171</name>
</gene>
<protein>
    <submittedName>
        <fullName evidence="1">Uncharacterized protein</fullName>
    </submittedName>
</protein>
<accession>A0AAV4RYN3</accession>
<keyword evidence="2" id="KW-1185">Reference proteome</keyword>
<dbReference type="EMBL" id="BPLR01008643">
    <property type="protein sequence ID" value="GIY26204.1"/>
    <property type="molecule type" value="Genomic_DNA"/>
</dbReference>
<proteinExistence type="predicted"/>
<reference evidence="1 2" key="1">
    <citation type="submission" date="2021-06" db="EMBL/GenBank/DDBJ databases">
        <title>Caerostris extrusa draft genome.</title>
        <authorList>
            <person name="Kono N."/>
            <person name="Arakawa K."/>
        </authorList>
    </citation>
    <scope>NUCLEOTIDE SEQUENCE [LARGE SCALE GENOMIC DNA]</scope>
</reference>
<evidence type="ECO:0000313" key="2">
    <source>
        <dbReference type="Proteomes" id="UP001054945"/>
    </source>
</evidence>
<dbReference type="AlphaFoldDB" id="A0AAV4RYN3"/>
<evidence type="ECO:0000313" key="1">
    <source>
        <dbReference type="EMBL" id="GIY26204.1"/>
    </source>
</evidence>
<comment type="caution">
    <text evidence="1">The sequence shown here is derived from an EMBL/GenBank/DDBJ whole genome shotgun (WGS) entry which is preliminary data.</text>
</comment>